<protein>
    <submittedName>
        <fullName evidence="2">Uncharacterized protein</fullName>
    </submittedName>
</protein>
<dbReference type="EMBL" id="JH793976">
    <property type="protein sequence ID" value="ELQ39438.1"/>
    <property type="molecule type" value="Genomic_DNA"/>
</dbReference>
<proteinExistence type="predicted"/>
<dbReference type="AlphaFoldDB" id="A0AA97NZZ6"/>
<sequence length="166" mass="18200">MSCRQTTLRIDRPGEPCCNGGTRAADPRGAMCWCHKLPIHPRAYRKKPTAGQTAWWLLIGSTHGTKHCGLQTNHPPSSHGLVQCKLDGMMYRPSPLELGDSRARRHTSPGPSSVRQVSKRVVTNVLTVPGHGRVAVADHNRTLGVFCGTRTAVQLDAKLPWPMLEP</sequence>
<gene>
    <name evidence="2" type="ORF">OOU_Y34scaffold00498g21</name>
</gene>
<dbReference type="Proteomes" id="UP000011086">
    <property type="component" value="Unassembled WGS sequence"/>
</dbReference>
<reference evidence="2" key="1">
    <citation type="journal article" date="2012" name="PLoS Genet.">
        <title>Comparative analysis of the genomes of two field isolates of the rice blast fungus Magnaporthe oryzae.</title>
        <authorList>
            <person name="Xue M."/>
            <person name="Yang J."/>
            <person name="Li Z."/>
            <person name="Hu S."/>
            <person name="Yao N."/>
            <person name="Dean R.A."/>
            <person name="Zhao W."/>
            <person name="Shen M."/>
            <person name="Zhang H."/>
            <person name="Li C."/>
            <person name="Liu L."/>
            <person name="Cao L."/>
            <person name="Xu X."/>
            <person name="Xing Y."/>
            <person name="Hsiang T."/>
            <person name="Zhang Z."/>
            <person name="Xu J.R."/>
            <person name="Peng Y.L."/>
        </authorList>
    </citation>
    <scope>NUCLEOTIDE SEQUENCE</scope>
    <source>
        <strain evidence="2">Y34</strain>
    </source>
</reference>
<organism evidence="2">
    <name type="scientific">Pyricularia oryzae (strain Y34)</name>
    <name type="common">Rice blast fungus</name>
    <name type="synonym">Magnaporthe oryzae</name>
    <dbReference type="NCBI Taxonomy" id="1143189"/>
    <lineage>
        <taxon>Eukaryota</taxon>
        <taxon>Fungi</taxon>
        <taxon>Dikarya</taxon>
        <taxon>Ascomycota</taxon>
        <taxon>Pezizomycotina</taxon>
        <taxon>Sordariomycetes</taxon>
        <taxon>Sordariomycetidae</taxon>
        <taxon>Magnaporthales</taxon>
        <taxon>Pyriculariaceae</taxon>
        <taxon>Pyricularia</taxon>
    </lineage>
</organism>
<accession>A0AA97NZZ6</accession>
<feature type="region of interest" description="Disordered" evidence="1">
    <location>
        <begin position="98"/>
        <end position="117"/>
    </location>
</feature>
<evidence type="ECO:0000313" key="2">
    <source>
        <dbReference type="EMBL" id="ELQ39438.1"/>
    </source>
</evidence>
<name>A0AA97NZZ6_PYRO3</name>
<evidence type="ECO:0000256" key="1">
    <source>
        <dbReference type="SAM" id="MobiDB-lite"/>
    </source>
</evidence>